<evidence type="ECO:0000313" key="2">
    <source>
        <dbReference type="Proteomes" id="UP000245921"/>
    </source>
</evidence>
<dbReference type="InterPro" id="IPR011042">
    <property type="entry name" value="6-blade_b-propeller_TolB-like"/>
</dbReference>
<dbReference type="Proteomes" id="UP000245921">
    <property type="component" value="Unassembled WGS sequence"/>
</dbReference>
<dbReference type="RefSeq" id="WP_109606271.1">
    <property type="nucleotide sequence ID" value="NZ_JAMHJO010000008.1"/>
</dbReference>
<reference evidence="1 2" key="1">
    <citation type="submission" date="2018-05" db="EMBL/GenBank/DDBJ databases">
        <title>Genomic Encyclopedia of Type Strains, Phase IV (KMG-IV): sequencing the most valuable type-strain genomes for metagenomic binning, comparative biology and taxonomic classification.</title>
        <authorList>
            <person name="Goeker M."/>
        </authorList>
    </citation>
    <scope>NUCLEOTIDE SEQUENCE [LARGE SCALE GENOMIC DNA]</scope>
    <source>
        <strain evidence="1 2">DSM 24906</strain>
    </source>
</reference>
<dbReference type="AlphaFoldDB" id="A0AA45HHK6"/>
<comment type="caution">
    <text evidence="1">The sequence shown here is derived from an EMBL/GenBank/DDBJ whole genome shotgun (WGS) entry which is preliminary data.</text>
</comment>
<accession>A0AA45HHK6</accession>
<proteinExistence type="predicted"/>
<evidence type="ECO:0000313" key="1">
    <source>
        <dbReference type="EMBL" id="PWJ87396.1"/>
    </source>
</evidence>
<protein>
    <submittedName>
        <fullName evidence="1">Tol biopolymer transport system component</fullName>
    </submittedName>
</protein>
<dbReference type="EMBL" id="QGGI01000024">
    <property type="protein sequence ID" value="PWJ87396.1"/>
    <property type="molecule type" value="Genomic_DNA"/>
</dbReference>
<name>A0AA45HHK6_9BACT</name>
<gene>
    <name evidence="1" type="ORF">C7380_1247</name>
</gene>
<dbReference type="SUPFAM" id="SSF82171">
    <property type="entry name" value="DPP6 N-terminal domain-like"/>
    <property type="match status" value="1"/>
</dbReference>
<dbReference type="PANTHER" id="PTHR36842">
    <property type="entry name" value="PROTEIN TOLB HOMOLOG"/>
    <property type="match status" value="1"/>
</dbReference>
<organism evidence="1 2">
    <name type="scientific">Oceanotoga teriensis</name>
    <dbReference type="NCBI Taxonomy" id="515440"/>
    <lineage>
        <taxon>Bacteria</taxon>
        <taxon>Thermotogati</taxon>
        <taxon>Thermotogota</taxon>
        <taxon>Thermotogae</taxon>
        <taxon>Petrotogales</taxon>
        <taxon>Petrotogaceae</taxon>
        <taxon>Oceanotoga</taxon>
    </lineage>
</organism>
<keyword evidence="2" id="KW-1185">Reference proteome</keyword>
<dbReference type="Gene3D" id="2.120.10.30">
    <property type="entry name" value="TolB, C-terminal domain"/>
    <property type="match status" value="1"/>
</dbReference>
<dbReference type="PANTHER" id="PTHR36842:SF1">
    <property type="entry name" value="PROTEIN TOLB"/>
    <property type="match status" value="1"/>
</dbReference>
<sequence>MRKYFIILFVILISFIGISGIIYQPPADLYFEETEHFKFIFEKDLKNFFYELKDFSEYIYSEYSDFYGVSPEKIKVYILDDVDYTNSFANGAYNFIRLYINPPQDSIGLGDNVTDWLKFVFTHELNHVFYGNLIEDPILKIIPSDTIKKLIGGLFIPSYMHEGVSIYMESKYFNGRYRDDIFNMYLKQEVLSKDYPRYYYGGGANIDIYSPAGFNYMYGALITKNIYIKYGEEVLKLIIKDLNSSVLNTISESFEDITGDNWNEFLFDIKKSYKNLEIELKNKGYTNKYYELEGPKYNTGNIKASEDHIYYFKNQKNDIKGLYKDDILIKKNISNFDVSKNDSLIYTVGNKNDNYVYSLYFDCNCPKGDRFIDDRVISFSFVGENNIVYSKLNKGQSALILYDIKNKKKKVLKDYSNIVFNYIESYENKLYISMNINNISDIYMYDLLEEKFIKITDDEYKELNLFAYENYLYYSSNKEDGIYNIYRMDLNDFKTYKLTNSISGAFNPIIYDNKIYYLVYEYDGYHIAYKNLNDFDYNIFYQHYLKDYEFEMEFESLDLENKELNKYYELPKFSVFPYLEYEKSEDKTFYGIDLGFMSEAMNYSGDFILLYDFDESFKFDSMIQFDFYTHNKVYFNYYKGYNYGFNISDDYEFYNGLNKFLFIPEIGIDFFDYNFNKVSLKNNLIIDPYSINHWNIYTVGFFSLFEYDKTLKYSLAIDKPFILYDIKLDPLIGYRTIGDYNELFFGGSVEKDLLSLNWSIFDGKFRLDKIILGGSFDYGTFSKLDYKIYLKFNSALFYWIDLDIPFVYPW</sequence>